<feature type="repeat" description="WD" evidence="4">
    <location>
        <begin position="398"/>
        <end position="437"/>
    </location>
</feature>
<feature type="region of interest" description="Disordered" evidence="5">
    <location>
        <begin position="568"/>
        <end position="603"/>
    </location>
</feature>
<organism evidence="7 8">
    <name type="scientific">Tulasnella calospora MUT 4182</name>
    <dbReference type="NCBI Taxonomy" id="1051891"/>
    <lineage>
        <taxon>Eukaryota</taxon>
        <taxon>Fungi</taxon>
        <taxon>Dikarya</taxon>
        <taxon>Basidiomycota</taxon>
        <taxon>Agaricomycotina</taxon>
        <taxon>Agaricomycetes</taxon>
        <taxon>Cantharellales</taxon>
        <taxon>Tulasnellaceae</taxon>
        <taxon>Tulasnella</taxon>
    </lineage>
</organism>
<dbReference type="InterPro" id="IPR036322">
    <property type="entry name" value="WD40_repeat_dom_sf"/>
</dbReference>
<dbReference type="PROSITE" id="PS50294">
    <property type="entry name" value="WD_REPEATS_REGION"/>
    <property type="match status" value="4"/>
</dbReference>
<dbReference type="PROSITE" id="PS50082">
    <property type="entry name" value="WD_REPEATS_2"/>
    <property type="match status" value="7"/>
</dbReference>
<feature type="repeat" description="WD" evidence="4">
    <location>
        <begin position="438"/>
        <end position="477"/>
    </location>
</feature>
<evidence type="ECO:0000256" key="4">
    <source>
        <dbReference type="PROSITE-ProRule" id="PRU00221"/>
    </source>
</evidence>
<dbReference type="InterPro" id="IPR015943">
    <property type="entry name" value="WD40/YVTN_repeat-like_dom_sf"/>
</dbReference>
<keyword evidence="3" id="KW-0833">Ubl conjugation pathway</keyword>
<feature type="region of interest" description="Disordered" evidence="5">
    <location>
        <begin position="1"/>
        <end position="94"/>
    </location>
</feature>
<feature type="compositionally biased region" description="Acidic residues" evidence="5">
    <location>
        <begin position="574"/>
        <end position="590"/>
    </location>
</feature>
<evidence type="ECO:0000256" key="5">
    <source>
        <dbReference type="SAM" id="MobiDB-lite"/>
    </source>
</evidence>
<dbReference type="Pfam" id="PF12937">
    <property type="entry name" value="F-box-like"/>
    <property type="match status" value="1"/>
</dbReference>
<dbReference type="PROSITE" id="PS00678">
    <property type="entry name" value="WD_REPEATS_1"/>
    <property type="match status" value="4"/>
</dbReference>
<dbReference type="InterPro" id="IPR051075">
    <property type="entry name" value="SCF_subunit_WD-repeat"/>
</dbReference>
<dbReference type="InterPro" id="IPR001810">
    <property type="entry name" value="F-box_dom"/>
</dbReference>
<evidence type="ECO:0000259" key="6">
    <source>
        <dbReference type="PROSITE" id="PS50181"/>
    </source>
</evidence>
<dbReference type="InterPro" id="IPR001680">
    <property type="entry name" value="WD40_rpt"/>
</dbReference>
<reference evidence="7 8" key="1">
    <citation type="submission" date="2014-04" db="EMBL/GenBank/DDBJ databases">
        <authorList>
            <consortium name="DOE Joint Genome Institute"/>
            <person name="Kuo A."/>
            <person name="Girlanda M."/>
            <person name="Perotto S."/>
            <person name="Kohler A."/>
            <person name="Nagy L.G."/>
            <person name="Floudas D."/>
            <person name="Copeland A."/>
            <person name="Barry K.W."/>
            <person name="Cichocki N."/>
            <person name="Veneault-Fourrey C."/>
            <person name="LaButti K."/>
            <person name="Lindquist E.A."/>
            <person name="Lipzen A."/>
            <person name="Lundell T."/>
            <person name="Morin E."/>
            <person name="Murat C."/>
            <person name="Sun H."/>
            <person name="Tunlid A."/>
            <person name="Henrissat B."/>
            <person name="Grigoriev I.V."/>
            <person name="Hibbett D.S."/>
            <person name="Martin F."/>
            <person name="Nordberg H.P."/>
            <person name="Cantor M.N."/>
            <person name="Hua S.X."/>
        </authorList>
    </citation>
    <scope>NUCLEOTIDE SEQUENCE [LARGE SCALE GENOMIC DNA]</scope>
    <source>
        <strain evidence="7 8">MUT 4182</strain>
    </source>
</reference>
<keyword evidence="2" id="KW-0677">Repeat</keyword>
<feature type="repeat" description="WD" evidence="4">
    <location>
        <begin position="609"/>
        <end position="632"/>
    </location>
</feature>
<evidence type="ECO:0000256" key="2">
    <source>
        <dbReference type="ARBA" id="ARBA00022737"/>
    </source>
</evidence>
<feature type="domain" description="F-box" evidence="6">
    <location>
        <begin position="173"/>
        <end position="219"/>
    </location>
</feature>
<name>A0A0C3Q3S5_9AGAM</name>
<dbReference type="STRING" id="1051891.A0A0C3Q3S5"/>
<dbReference type="Pfam" id="PF00400">
    <property type="entry name" value="WD40"/>
    <property type="match status" value="7"/>
</dbReference>
<protein>
    <recommendedName>
        <fullName evidence="6">F-box domain-containing protein</fullName>
    </recommendedName>
</protein>
<feature type="compositionally biased region" description="Low complexity" evidence="5">
    <location>
        <begin position="1"/>
        <end position="22"/>
    </location>
</feature>
<feature type="compositionally biased region" description="Low complexity" evidence="5">
    <location>
        <begin position="244"/>
        <end position="258"/>
    </location>
</feature>
<dbReference type="Gene3D" id="2.130.10.10">
    <property type="entry name" value="YVTN repeat-like/Quinoprotein amine dehydrogenase"/>
    <property type="match status" value="2"/>
</dbReference>
<evidence type="ECO:0000256" key="3">
    <source>
        <dbReference type="ARBA" id="ARBA00022786"/>
    </source>
</evidence>
<dbReference type="CDD" id="cd22147">
    <property type="entry name" value="F-box_SpPof1-like"/>
    <property type="match status" value="1"/>
</dbReference>
<accession>A0A0C3Q3S5</accession>
<feature type="repeat" description="WD" evidence="4">
    <location>
        <begin position="633"/>
        <end position="672"/>
    </location>
</feature>
<reference evidence="8" key="2">
    <citation type="submission" date="2015-01" db="EMBL/GenBank/DDBJ databases">
        <title>Evolutionary Origins and Diversification of the Mycorrhizal Mutualists.</title>
        <authorList>
            <consortium name="DOE Joint Genome Institute"/>
            <consortium name="Mycorrhizal Genomics Consortium"/>
            <person name="Kohler A."/>
            <person name="Kuo A."/>
            <person name="Nagy L.G."/>
            <person name="Floudas D."/>
            <person name="Copeland A."/>
            <person name="Barry K.W."/>
            <person name="Cichocki N."/>
            <person name="Veneault-Fourrey C."/>
            <person name="LaButti K."/>
            <person name="Lindquist E.A."/>
            <person name="Lipzen A."/>
            <person name="Lundell T."/>
            <person name="Morin E."/>
            <person name="Murat C."/>
            <person name="Riley R."/>
            <person name="Ohm R."/>
            <person name="Sun H."/>
            <person name="Tunlid A."/>
            <person name="Henrissat B."/>
            <person name="Grigoriev I.V."/>
            <person name="Hibbett D.S."/>
            <person name="Martin F."/>
        </authorList>
    </citation>
    <scope>NUCLEOTIDE SEQUENCE [LARGE SCALE GENOMIC DNA]</scope>
    <source>
        <strain evidence="8">MUT 4182</strain>
    </source>
</reference>
<dbReference type="InterPro" id="IPR020472">
    <property type="entry name" value="WD40_PAC1"/>
</dbReference>
<keyword evidence="8" id="KW-1185">Reference proteome</keyword>
<evidence type="ECO:0000313" key="7">
    <source>
        <dbReference type="EMBL" id="KIO23425.1"/>
    </source>
</evidence>
<dbReference type="SMART" id="SM00256">
    <property type="entry name" value="FBOX"/>
    <property type="match status" value="1"/>
</dbReference>
<feature type="compositionally biased region" description="Polar residues" evidence="5">
    <location>
        <begin position="49"/>
        <end position="72"/>
    </location>
</feature>
<keyword evidence="1 4" id="KW-0853">WD repeat</keyword>
<feature type="repeat" description="WD" evidence="4">
    <location>
        <begin position="351"/>
        <end position="397"/>
    </location>
</feature>
<dbReference type="SUPFAM" id="SSF50978">
    <property type="entry name" value="WD40 repeat-like"/>
    <property type="match status" value="1"/>
</dbReference>
<dbReference type="EMBL" id="KN823085">
    <property type="protein sequence ID" value="KIO23425.1"/>
    <property type="molecule type" value="Genomic_DNA"/>
</dbReference>
<dbReference type="OrthoDB" id="5580488at2759"/>
<evidence type="ECO:0000256" key="1">
    <source>
        <dbReference type="ARBA" id="ARBA00022574"/>
    </source>
</evidence>
<proteinExistence type="predicted"/>
<dbReference type="PROSITE" id="PS50181">
    <property type="entry name" value="FBOX"/>
    <property type="match status" value="1"/>
</dbReference>
<dbReference type="InterPro" id="IPR036047">
    <property type="entry name" value="F-box-like_dom_sf"/>
</dbReference>
<dbReference type="HOGENOM" id="CLU_000288_103_1_1"/>
<dbReference type="Gene3D" id="1.20.1280.50">
    <property type="match status" value="1"/>
</dbReference>
<dbReference type="AlphaFoldDB" id="A0A0C3Q3S5"/>
<feature type="compositionally biased region" description="Polar residues" evidence="5">
    <location>
        <begin position="259"/>
        <end position="276"/>
    </location>
</feature>
<dbReference type="InterPro" id="IPR019775">
    <property type="entry name" value="WD40_repeat_CS"/>
</dbReference>
<gene>
    <name evidence="7" type="ORF">M407DRAFT_78084</name>
</gene>
<dbReference type="Proteomes" id="UP000054248">
    <property type="component" value="Unassembled WGS sequence"/>
</dbReference>
<dbReference type="PRINTS" id="PR00320">
    <property type="entry name" value="GPROTEINBRPT"/>
</dbReference>
<dbReference type="SMART" id="SM00320">
    <property type="entry name" value="WD40"/>
    <property type="match status" value="7"/>
</dbReference>
<sequence length="706" mass="77506">MRLFSRRSVSPASSDSDSRGNSLPVADTGIHPHLSSDVSGLHQADATIVPSSSSNGRRAPNGHTTPNSTTALSAKAKGKGKAKETPAEDWLQPPGRKLCFRHQRMADEGTNLQLQKALDSLPKVDRETVSNIWSAFSASSHARRALILQGILTMCCQSELSLLSEQLTQLNRIDPFSFFPRELSLKILGFLDARSLTRAAQVSRHWRGLADDDVLWKTMCEQHIERKCYKCGWGLPLLERRSKSGASSPTGAGASANSTPAHHTATSAGPSTSRPSPVQLVSAPSVLTPDHHRDVSPIPPPRSPTMTNSPLPTPRLNLPRNHLTRPWKDVYSERLTIARNWRLGRASATVLKGHTDGVMCLQYNDKLQHPSFPILITGSYDRTVRVWNMETGQEVHRLLGHTRAVRALQFDECKLVTGSMDRTLRLWNWRTGQCIRTLEGHTAGVVCLAFDSNILVSGSVDKTVKVWNFRTGDCFTLRGHVDWVNSVRIWDRFAGIPTSTGEGMDLDGVAPPSQPPALDPGKMVFSASDDGTIRLWDLSTRACVRQFEGHVGQVQSIQVIMADEIEETAAAQDQEPEVEVEVEDSSDEANENPTPPARLTPPLVDTKPLLISGSLDNTIRVWDVETGKKRMTLFGHIEGVWAIASDKLRLVSASHDKTIKIWNRYEGRCTATLVGHRGAVTCLALGDDKIVSGSDDGDVRIWSFGG</sequence>
<feature type="region of interest" description="Disordered" evidence="5">
    <location>
        <begin position="242"/>
        <end position="320"/>
    </location>
</feature>
<feature type="repeat" description="WD" evidence="4">
    <location>
        <begin position="521"/>
        <end position="546"/>
    </location>
</feature>
<dbReference type="PANTHER" id="PTHR19872:SF9">
    <property type="entry name" value="UBIQUITIN-BINDING SDF UBIQUITIN LIGASE COMPLEX SUBUNIT"/>
    <property type="match status" value="1"/>
</dbReference>
<dbReference type="SUPFAM" id="SSF81383">
    <property type="entry name" value="F-box domain"/>
    <property type="match status" value="1"/>
</dbReference>
<feature type="repeat" description="WD" evidence="4">
    <location>
        <begin position="673"/>
        <end position="706"/>
    </location>
</feature>
<dbReference type="CDD" id="cd00200">
    <property type="entry name" value="WD40"/>
    <property type="match status" value="1"/>
</dbReference>
<dbReference type="PANTHER" id="PTHR19872">
    <property type="entry name" value="UBIQUITIN LIGASE SPECIFICITY FACTOR/HREP PROTEIN"/>
    <property type="match status" value="1"/>
</dbReference>
<evidence type="ECO:0000313" key="8">
    <source>
        <dbReference type="Proteomes" id="UP000054248"/>
    </source>
</evidence>